<evidence type="ECO:0000256" key="1">
    <source>
        <dbReference type="SAM" id="MobiDB-lite"/>
    </source>
</evidence>
<evidence type="ECO:0000313" key="3">
    <source>
        <dbReference type="Proteomes" id="UP000002624"/>
    </source>
</evidence>
<dbReference type="AlphaFoldDB" id="C6HNP5"/>
<protein>
    <submittedName>
        <fullName evidence="2">Uncharacterized protein</fullName>
    </submittedName>
</protein>
<proteinExistence type="predicted"/>
<organism evidence="2 3">
    <name type="scientific">Ajellomyces capsulatus (strain H143)</name>
    <name type="common">Darling's disease fungus</name>
    <name type="synonym">Histoplasma capsulatum</name>
    <dbReference type="NCBI Taxonomy" id="544712"/>
    <lineage>
        <taxon>Eukaryota</taxon>
        <taxon>Fungi</taxon>
        <taxon>Dikarya</taxon>
        <taxon>Ascomycota</taxon>
        <taxon>Pezizomycotina</taxon>
        <taxon>Eurotiomycetes</taxon>
        <taxon>Eurotiomycetidae</taxon>
        <taxon>Onygenales</taxon>
        <taxon>Ajellomycetaceae</taxon>
        <taxon>Histoplasma</taxon>
    </lineage>
</organism>
<feature type="region of interest" description="Disordered" evidence="1">
    <location>
        <begin position="143"/>
        <end position="187"/>
    </location>
</feature>
<dbReference type="VEuPathDB" id="FungiDB:HCDG_07826"/>
<sequence>MPSSPSLPIFSDPKPFGSMHAVQNSETRSQKRQRCAGNCLSDPPTPVWQHCAKQPRVLSSNPPDCSWDRLSKVWLTRRALKELNRRTAEHTPPAAPREHDQLEGSLNIKEDWRRLKRFARHGGPDLRNLRGYPAPTYLYQVAPNMTSSRSRSSSRRSRSNLPNRSRFNAARQSTRRTSTTTERKSSAYDANFEQVLVDHGAHPVGYDYPDDHFPLPNNLDEILQRISRPRPSLSPSRFSETDFRKREESDELCVSYYPWEC</sequence>
<dbReference type="Proteomes" id="UP000002624">
    <property type="component" value="Unassembled WGS sequence"/>
</dbReference>
<gene>
    <name evidence="2" type="ORF">HCDG_07826</name>
</gene>
<name>C6HNP5_AJECH</name>
<feature type="region of interest" description="Disordered" evidence="1">
    <location>
        <begin position="1"/>
        <end position="35"/>
    </location>
</feature>
<dbReference type="HOGENOM" id="CLU_1065456_0_0_1"/>
<feature type="compositionally biased region" description="Low complexity" evidence="1">
    <location>
        <begin position="159"/>
        <end position="180"/>
    </location>
</feature>
<accession>C6HNP5</accession>
<dbReference type="OrthoDB" id="4184638at2759"/>
<dbReference type="EMBL" id="GG692432">
    <property type="protein sequence ID" value="EER38091.1"/>
    <property type="molecule type" value="Genomic_DNA"/>
</dbReference>
<reference evidence="3" key="1">
    <citation type="submission" date="2009-05" db="EMBL/GenBank/DDBJ databases">
        <title>The genome sequence of Ajellomyces capsulatus strain H143.</title>
        <authorList>
            <person name="Champion M."/>
            <person name="Cuomo C.A."/>
            <person name="Ma L.-J."/>
            <person name="Henn M.R."/>
            <person name="Sil A."/>
            <person name="Goldman B."/>
            <person name="Young S.K."/>
            <person name="Kodira C.D."/>
            <person name="Zeng Q."/>
            <person name="Koehrsen M."/>
            <person name="Alvarado L."/>
            <person name="Berlin A.M."/>
            <person name="Borenstein D."/>
            <person name="Chen Z."/>
            <person name="Engels R."/>
            <person name="Freedman E."/>
            <person name="Gellesch M."/>
            <person name="Goldberg J."/>
            <person name="Griggs A."/>
            <person name="Gujja S."/>
            <person name="Heiman D.I."/>
            <person name="Hepburn T.A."/>
            <person name="Howarth C."/>
            <person name="Jen D."/>
            <person name="Larson L."/>
            <person name="Lewis B."/>
            <person name="Mehta T."/>
            <person name="Park D."/>
            <person name="Pearson M."/>
            <person name="Roberts A."/>
            <person name="Saif S."/>
            <person name="Shea T.D."/>
            <person name="Shenoy N."/>
            <person name="Sisk P."/>
            <person name="Stolte C."/>
            <person name="Sykes S."/>
            <person name="Walk T."/>
            <person name="White J."/>
            <person name="Yandava C."/>
            <person name="Klein B."/>
            <person name="McEwen J.G."/>
            <person name="Puccia R."/>
            <person name="Goldman G.H."/>
            <person name="Felipe M.S."/>
            <person name="Nino-Vega G."/>
            <person name="San-Blas G."/>
            <person name="Taylor J.W."/>
            <person name="Mendoza L."/>
            <person name="Galagan J.E."/>
            <person name="Nusbaum C."/>
            <person name="Birren B.W."/>
        </authorList>
    </citation>
    <scope>NUCLEOTIDE SEQUENCE [LARGE SCALE GENOMIC DNA]</scope>
    <source>
        <strain evidence="3">H143</strain>
    </source>
</reference>
<feature type="region of interest" description="Disordered" evidence="1">
    <location>
        <begin position="84"/>
        <end position="103"/>
    </location>
</feature>
<evidence type="ECO:0000313" key="2">
    <source>
        <dbReference type="EMBL" id="EER38091.1"/>
    </source>
</evidence>
<dbReference type="STRING" id="544712.C6HNP5"/>